<evidence type="ECO:0000313" key="2">
    <source>
        <dbReference type="EMBL" id="MFC7342950.1"/>
    </source>
</evidence>
<organism evidence="2 3">
    <name type="scientific">Saccharopolyspora griseoalba</name>
    <dbReference type="NCBI Taxonomy" id="1431848"/>
    <lineage>
        <taxon>Bacteria</taxon>
        <taxon>Bacillati</taxon>
        <taxon>Actinomycetota</taxon>
        <taxon>Actinomycetes</taxon>
        <taxon>Pseudonocardiales</taxon>
        <taxon>Pseudonocardiaceae</taxon>
        <taxon>Saccharopolyspora</taxon>
    </lineage>
</organism>
<dbReference type="RefSeq" id="WP_380669333.1">
    <property type="nucleotide sequence ID" value="NZ_JBHTCJ010000007.1"/>
</dbReference>
<dbReference type="Proteomes" id="UP001596504">
    <property type="component" value="Unassembled WGS sequence"/>
</dbReference>
<dbReference type="InterPro" id="IPR036188">
    <property type="entry name" value="FAD/NAD-bd_sf"/>
</dbReference>
<dbReference type="SUPFAM" id="SSF54373">
    <property type="entry name" value="FAD-linked reductases, C-terminal domain"/>
    <property type="match status" value="1"/>
</dbReference>
<dbReference type="InterPro" id="IPR002937">
    <property type="entry name" value="Amino_oxidase"/>
</dbReference>
<sequence length="432" mass="46196">MTNDVDVAVVGAGIAGLTAARELSRAGLEVRVYEASERVAGRMASVRAGGSTIDTGAEQLSPRGYQATWELLGELGFRADDVPPIGHPIAIRRNGQVHNGFGSLRGLLTGAGMSVRARRDALRLRVPVDAERPERSSLGLTTVAELARRHHPEVRDYLLQPAASFCLWDVERSCAAVLLGMQRAVGDAANWRTYRDGMDAPCRRMAEQLDVVLGHPVREVVADRDRARLRTDAGEVTARQVLLCVPAPIAAELHANPPREEAEFLAASTFTSALKAAFPLQEPVQLPGRPYLLVTPRAEEDVLAGLVLDHVKHPGRVPAGRGLVTALPNHERTRELLGAPDAEVISQLAGAVRRYLPGVETGGAVVHRHPNALPEATPAALAALPRFRARPTGPVDYAGDWTTPRPYSEGAVRAAALAASRALSRLGSPLPV</sequence>
<reference evidence="3" key="1">
    <citation type="journal article" date="2019" name="Int. J. Syst. Evol. Microbiol.">
        <title>The Global Catalogue of Microorganisms (GCM) 10K type strain sequencing project: providing services to taxonomists for standard genome sequencing and annotation.</title>
        <authorList>
            <consortium name="The Broad Institute Genomics Platform"/>
            <consortium name="The Broad Institute Genome Sequencing Center for Infectious Disease"/>
            <person name="Wu L."/>
            <person name="Ma J."/>
        </authorList>
    </citation>
    <scope>NUCLEOTIDE SEQUENCE [LARGE SCALE GENOMIC DNA]</scope>
    <source>
        <strain evidence="3">WLHS5</strain>
    </source>
</reference>
<dbReference type="EMBL" id="JBHTCJ010000007">
    <property type="protein sequence ID" value="MFC7342950.1"/>
    <property type="molecule type" value="Genomic_DNA"/>
</dbReference>
<protein>
    <submittedName>
        <fullName evidence="2">Protoporphyrinogen/coproporphyrinogen oxidase</fullName>
    </submittedName>
</protein>
<dbReference type="Gene3D" id="3.50.50.60">
    <property type="entry name" value="FAD/NAD(P)-binding domain"/>
    <property type="match status" value="1"/>
</dbReference>
<dbReference type="Pfam" id="PF01593">
    <property type="entry name" value="Amino_oxidase"/>
    <property type="match status" value="1"/>
</dbReference>
<dbReference type="PRINTS" id="PR00419">
    <property type="entry name" value="ADXRDTASE"/>
</dbReference>
<gene>
    <name evidence="2" type="ORF">ACFQRI_16215</name>
</gene>
<dbReference type="PANTHER" id="PTHR42923">
    <property type="entry name" value="PROTOPORPHYRINOGEN OXIDASE"/>
    <property type="match status" value="1"/>
</dbReference>
<evidence type="ECO:0000313" key="3">
    <source>
        <dbReference type="Proteomes" id="UP001596504"/>
    </source>
</evidence>
<name>A0ABW2LN63_9PSEU</name>
<dbReference type="SUPFAM" id="SSF51905">
    <property type="entry name" value="FAD/NAD(P)-binding domain"/>
    <property type="match status" value="1"/>
</dbReference>
<accession>A0ABW2LN63</accession>
<proteinExistence type="predicted"/>
<evidence type="ECO:0000259" key="1">
    <source>
        <dbReference type="Pfam" id="PF01593"/>
    </source>
</evidence>
<dbReference type="InterPro" id="IPR050464">
    <property type="entry name" value="Zeta_carotene_desat/Oxidored"/>
</dbReference>
<keyword evidence="3" id="KW-1185">Reference proteome</keyword>
<feature type="domain" description="Amine oxidase" evidence="1">
    <location>
        <begin position="14"/>
        <end position="422"/>
    </location>
</feature>
<comment type="caution">
    <text evidence="2">The sequence shown here is derived from an EMBL/GenBank/DDBJ whole genome shotgun (WGS) entry which is preliminary data.</text>
</comment>